<keyword evidence="1" id="KW-0285">Flavoprotein</keyword>
<proteinExistence type="predicted"/>
<dbReference type="Proteomes" id="UP000247485">
    <property type="component" value="Unassembled WGS sequence"/>
</dbReference>
<keyword evidence="2" id="KW-0560">Oxidoreductase</keyword>
<dbReference type="GO" id="GO:0010181">
    <property type="term" value="F:FMN binding"/>
    <property type="evidence" value="ECO:0007669"/>
    <property type="project" value="InterPro"/>
</dbReference>
<dbReference type="Pfam" id="PF00724">
    <property type="entry name" value="Oxidored_FMN"/>
    <property type="match status" value="1"/>
</dbReference>
<protein>
    <submittedName>
        <fullName evidence="4">2,4-dienoyl-CoA reductase-like NADH-dependent reductase (Old Yellow Enzyme family)</fullName>
    </submittedName>
</protein>
<gene>
    <name evidence="4" type="ORF">DET57_1472</name>
</gene>
<reference evidence="4 5" key="1">
    <citation type="submission" date="2018-05" db="EMBL/GenBank/DDBJ databases">
        <title>Freshwater and sediment microbial communities from various areas in North America, analyzing microbe dynamics in response to fracking.</title>
        <authorList>
            <person name="Lamendella R."/>
        </authorList>
    </citation>
    <scope>NUCLEOTIDE SEQUENCE [LARGE SCALE GENOMIC DNA]</scope>
    <source>
        <strain evidence="4 5">67</strain>
    </source>
</reference>
<name>A0A318F6V5_KLEOX</name>
<evidence type="ECO:0000313" key="4">
    <source>
        <dbReference type="EMBL" id="PXW32067.1"/>
    </source>
</evidence>
<dbReference type="InterPro" id="IPR001155">
    <property type="entry name" value="OxRdtase_FMN_N"/>
</dbReference>
<organism evidence="4 5">
    <name type="scientific">Klebsiella oxytoca</name>
    <dbReference type="NCBI Taxonomy" id="571"/>
    <lineage>
        <taxon>Bacteria</taxon>
        <taxon>Pseudomonadati</taxon>
        <taxon>Pseudomonadota</taxon>
        <taxon>Gammaproteobacteria</taxon>
        <taxon>Enterobacterales</taxon>
        <taxon>Enterobacteriaceae</taxon>
        <taxon>Klebsiella/Raoultella group</taxon>
        <taxon>Klebsiella</taxon>
    </lineage>
</organism>
<dbReference type="CDD" id="cd02803">
    <property type="entry name" value="OYE_like_FMN_family"/>
    <property type="match status" value="1"/>
</dbReference>
<dbReference type="PANTHER" id="PTHR43656">
    <property type="entry name" value="BINDING OXIDOREDUCTASE, PUTATIVE (AFU_ORTHOLOGUE AFUA_2G08260)-RELATED"/>
    <property type="match status" value="1"/>
</dbReference>
<dbReference type="Gene3D" id="3.20.20.70">
    <property type="entry name" value="Aldolase class I"/>
    <property type="match status" value="1"/>
</dbReference>
<sequence>MHHASLYESTSINRALFRNRIMVAPMTRISASENGVPGKKMQDYYSRFARGGFGAIITEGIYIDQAWSQTYAFQPGIVNEEQLSGWKDIVEKAHQNGARVIAQLIHAGALSQKNIYRPDSAGPSVVKPKGQQLEFYHGSGEYRTPQALSEEQIHDIIASFADSAERAVGDAKFDGVEIHAANGYLLDQFLTDYTNQRTDGWGGSLENRLAITLEVIRAVRSKIGAEKLLGVRLSQGKVNDFHHKWKEGEAGARKIFGLLAEAGVDYIHVTEYKSWLPAFENGDKSLVELAREAAPKTIIIANGGLDDGETAEKLLGMGADFVSIGKAALANPDWPRKVMSGLPLHDLPSDILSPVADIKEKERF</sequence>
<evidence type="ECO:0000256" key="2">
    <source>
        <dbReference type="ARBA" id="ARBA00023002"/>
    </source>
</evidence>
<dbReference type="PANTHER" id="PTHR43656:SF2">
    <property type="entry name" value="BINDING OXIDOREDUCTASE, PUTATIVE (AFU_ORTHOLOGUE AFUA_2G08260)-RELATED"/>
    <property type="match status" value="1"/>
</dbReference>
<feature type="domain" description="NADH:flavin oxidoreductase/NADH oxidase N-terminal" evidence="3">
    <location>
        <begin position="6"/>
        <end position="344"/>
    </location>
</feature>
<dbReference type="EMBL" id="QJJG01000047">
    <property type="protein sequence ID" value="PXW32067.1"/>
    <property type="molecule type" value="Genomic_DNA"/>
</dbReference>
<dbReference type="InterPro" id="IPR051799">
    <property type="entry name" value="NADH_flavin_oxidoreductase"/>
</dbReference>
<dbReference type="RefSeq" id="WP_110277553.1">
    <property type="nucleotide sequence ID" value="NZ_QJJG01000047.1"/>
</dbReference>
<evidence type="ECO:0000259" key="3">
    <source>
        <dbReference type="Pfam" id="PF00724"/>
    </source>
</evidence>
<dbReference type="GO" id="GO:0016491">
    <property type="term" value="F:oxidoreductase activity"/>
    <property type="evidence" value="ECO:0007669"/>
    <property type="project" value="UniProtKB-KW"/>
</dbReference>
<dbReference type="AlphaFoldDB" id="A0A318F6V5"/>
<evidence type="ECO:0000256" key="1">
    <source>
        <dbReference type="ARBA" id="ARBA00022630"/>
    </source>
</evidence>
<comment type="caution">
    <text evidence="4">The sequence shown here is derived from an EMBL/GenBank/DDBJ whole genome shotgun (WGS) entry which is preliminary data.</text>
</comment>
<evidence type="ECO:0000313" key="5">
    <source>
        <dbReference type="Proteomes" id="UP000247485"/>
    </source>
</evidence>
<dbReference type="SUPFAM" id="SSF51395">
    <property type="entry name" value="FMN-linked oxidoreductases"/>
    <property type="match status" value="1"/>
</dbReference>
<accession>A0A318F6V5</accession>
<dbReference type="InterPro" id="IPR013785">
    <property type="entry name" value="Aldolase_TIM"/>
</dbReference>